<feature type="region of interest" description="Disordered" evidence="4">
    <location>
        <begin position="189"/>
        <end position="213"/>
    </location>
</feature>
<reference evidence="7 8" key="1">
    <citation type="journal article" date="2018" name="Sci. Rep.">
        <title>Comparative genomics provides insights into the lifestyle and reveals functional heterogeneity of dark septate endophytic fungi.</title>
        <authorList>
            <person name="Knapp D.G."/>
            <person name="Nemeth J.B."/>
            <person name="Barry K."/>
            <person name="Hainaut M."/>
            <person name="Henrissat B."/>
            <person name="Johnson J."/>
            <person name="Kuo A."/>
            <person name="Lim J.H.P."/>
            <person name="Lipzen A."/>
            <person name="Nolan M."/>
            <person name="Ohm R.A."/>
            <person name="Tamas L."/>
            <person name="Grigoriev I.V."/>
            <person name="Spatafora J.W."/>
            <person name="Nagy L.G."/>
            <person name="Kovacs G.M."/>
        </authorList>
    </citation>
    <scope>NUCLEOTIDE SEQUENCE [LARGE SCALE GENOMIC DNA]</scope>
    <source>
        <strain evidence="7 8">DSE2036</strain>
    </source>
</reference>
<keyword evidence="7" id="KW-0418">Kinase</keyword>
<evidence type="ECO:0000256" key="5">
    <source>
        <dbReference type="SAM" id="Phobius"/>
    </source>
</evidence>
<proteinExistence type="predicted"/>
<accession>A0A2V1DIS6</accession>
<feature type="transmembrane region" description="Helical" evidence="5">
    <location>
        <begin position="403"/>
        <end position="428"/>
    </location>
</feature>
<dbReference type="PROSITE" id="PS50011">
    <property type="entry name" value="PROTEIN_KINASE_DOM"/>
    <property type="match status" value="1"/>
</dbReference>
<dbReference type="InterPro" id="IPR045269">
    <property type="entry name" value="Atg1-like"/>
</dbReference>
<evidence type="ECO:0000313" key="7">
    <source>
        <dbReference type="EMBL" id="PVH98020.1"/>
    </source>
</evidence>
<name>A0A2V1DIS6_9PLEO</name>
<keyword evidence="2" id="KW-0072">Autophagy</keyword>
<dbReference type="InterPro" id="IPR008271">
    <property type="entry name" value="Ser/Thr_kinase_AS"/>
</dbReference>
<dbReference type="GO" id="GO:0010506">
    <property type="term" value="P:regulation of autophagy"/>
    <property type="evidence" value="ECO:0007669"/>
    <property type="project" value="InterPro"/>
</dbReference>
<dbReference type="GO" id="GO:0034045">
    <property type="term" value="C:phagophore assembly site membrane"/>
    <property type="evidence" value="ECO:0007669"/>
    <property type="project" value="UniProtKB-SubCell"/>
</dbReference>
<keyword evidence="7" id="KW-0808">Transferase</keyword>
<keyword evidence="5" id="KW-1133">Transmembrane helix</keyword>
<dbReference type="PANTHER" id="PTHR24348">
    <property type="entry name" value="SERINE/THREONINE-PROTEIN KINASE UNC-51-RELATED"/>
    <property type="match status" value="1"/>
</dbReference>
<evidence type="ECO:0000256" key="3">
    <source>
        <dbReference type="ARBA" id="ARBA00030237"/>
    </source>
</evidence>
<dbReference type="STRING" id="97972.A0A2V1DIS6"/>
<protein>
    <recommendedName>
        <fullName evidence="3">Autophagy-related protein 1</fullName>
    </recommendedName>
</protein>
<dbReference type="GO" id="GO:0006914">
    <property type="term" value="P:autophagy"/>
    <property type="evidence" value="ECO:0007669"/>
    <property type="project" value="UniProtKB-KW"/>
</dbReference>
<dbReference type="Pfam" id="PF00069">
    <property type="entry name" value="Pkinase"/>
    <property type="match status" value="1"/>
</dbReference>
<evidence type="ECO:0000259" key="6">
    <source>
        <dbReference type="PROSITE" id="PS50011"/>
    </source>
</evidence>
<sequence>MSELPAFVFPRGLQDSAESTPLPPPSATAEEKNTPTEEPNVERPRLAVRTRSKEGQRGPGYRSSVPEASWTQRPHPRGISTPPESPIRSRAYTMGADHRVERGPFEDSPMSPPLTPITAKHASSNSDVSLKALNKGPPEKPKNNGIISFPFWDTDYEILTEGPKAIKKVLGSGVWSDVYHAIPTLQRPSTTQYTHSNTSRPLTPRSRSSSNSLAPSIPCAYAIKTPSSAAAQTVLTQEAHILSHLTRLPKASDFLVAFYGQDPRTGALVLKLMDQTLDSYITNTLNTLPEPSRAAKLAASFPHITRQLLTGLDWLHSQHCIHADIKPGNILISTTSTTAPQALFTDFSSAILSLPSTHPTTSSSPQAPPPIGGGTWDFLAPCYLSSATANANANALPTPSTDLWATAVTLLILVTGVSPFAFLGANVFQRREVIKKGDPVGFVGYGDFGERSVARLRGLGESLGTRTGMGMGMGKKVEMVKWFRKVLVRDEEKRVEGAGVWLGELQDGLGETMMMMGSVEKGVL</sequence>
<keyword evidence="5" id="KW-0812">Transmembrane</keyword>
<dbReference type="SUPFAM" id="SSF56112">
    <property type="entry name" value="Protein kinase-like (PK-like)"/>
    <property type="match status" value="1"/>
</dbReference>
<evidence type="ECO:0000313" key="8">
    <source>
        <dbReference type="Proteomes" id="UP000244855"/>
    </source>
</evidence>
<dbReference type="GO" id="GO:0005524">
    <property type="term" value="F:ATP binding"/>
    <property type="evidence" value="ECO:0007669"/>
    <property type="project" value="InterPro"/>
</dbReference>
<feature type="region of interest" description="Disordered" evidence="4">
    <location>
        <begin position="104"/>
        <end position="141"/>
    </location>
</feature>
<keyword evidence="5" id="KW-0472">Membrane</keyword>
<evidence type="ECO:0000256" key="2">
    <source>
        <dbReference type="ARBA" id="ARBA00023006"/>
    </source>
</evidence>
<evidence type="ECO:0000256" key="1">
    <source>
        <dbReference type="ARBA" id="ARBA00004623"/>
    </source>
</evidence>
<organism evidence="7 8">
    <name type="scientific">Periconia macrospinosa</name>
    <dbReference type="NCBI Taxonomy" id="97972"/>
    <lineage>
        <taxon>Eukaryota</taxon>
        <taxon>Fungi</taxon>
        <taxon>Dikarya</taxon>
        <taxon>Ascomycota</taxon>
        <taxon>Pezizomycotina</taxon>
        <taxon>Dothideomycetes</taxon>
        <taxon>Pleosporomycetidae</taxon>
        <taxon>Pleosporales</taxon>
        <taxon>Massarineae</taxon>
        <taxon>Periconiaceae</taxon>
        <taxon>Periconia</taxon>
    </lineage>
</organism>
<feature type="compositionally biased region" description="Basic and acidic residues" evidence="4">
    <location>
        <begin position="29"/>
        <end position="56"/>
    </location>
</feature>
<gene>
    <name evidence="7" type="ORF">DM02DRAFT_62065</name>
</gene>
<dbReference type="GO" id="GO:0004674">
    <property type="term" value="F:protein serine/threonine kinase activity"/>
    <property type="evidence" value="ECO:0007669"/>
    <property type="project" value="InterPro"/>
</dbReference>
<dbReference type="OrthoDB" id="1668230at2759"/>
<dbReference type="PROSITE" id="PS00108">
    <property type="entry name" value="PROTEIN_KINASE_ST"/>
    <property type="match status" value="1"/>
</dbReference>
<dbReference type="Proteomes" id="UP000244855">
    <property type="component" value="Unassembled WGS sequence"/>
</dbReference>
<dbReference type="InterPro" id="IPR011009">
    <property type="entry name" value="Kinase-like_dom_sf"/>
</dbReference>
<dbReference type="Gene3D" id="1.10.510.10">
    <property type="entry name" value="Transferase(Phosphotransferase) domain 1"/>
    <property type="match status" value="1"/>
</dbReference>
<dbReference type="SMART" id="SM00220">
    <property type="entry name" value="S_TKc"/>
    <property type="match status" value="1"/>
</dbReference>
<dbReference type="AlphaFoldDB" id="A0A2V1DIS6"/>
<evidence type="ECO:0000256" key="4">
    <source>
        <dbReference type="SAM" id="MobiDB-lite"/>
    </source>
</evidence>
<dbReference type="PANTHER" id="PTHR24348:SF68">
    <property type="entry name" value="SERINE_THREONINE-PROTEIN KINASE ATG1C"/>
    <property type="match status" value="1"/>
</dbReference>
<comment type="subcellular location">
    <subcellularLocation>
        <location evidence="1">Preautophagosomal structure membrane</location>
        <topology evidence="1">Peripheral membrane protein</topology>
    </subcellularLocation>
</comment>
<feature type="region of interest" description="Disordered" evidence="4">
    <location>
        <begin position="1"/>
        <end position="89"/>
    </location>
</feature>
<feature type="domain" description="Protein kinase" evidence="6">
    <location>
        <begin position="164"/>
        <end position="514"/>
    </location>
</feature>
<dbReference type="InterPro" id="IPR000719">
    <property type="entry name" value="Prot_kinase_dom"/>
</dbReference>
<feature type="compositionally biased region" description="Low complexity" evidence="4">
    <location>
        <begin position="196"/>
        <end position="213"/>
    </location>
</feature>
<dbReference type="EMBL" id="KZ805423">
    <property type="protein sequence ID" value="PVH98020.1"/>
    <property type="molecule type" value="Genomic_DNA"/>
</dbReference>
<keyword evidence="8" id="KW-1185">Reference proteome</keyword>